<keyword evidence="2" id="KW-1185">Reference proteome</keyword>
<dbReference type="EMBL" id="CVRI01000055">
    <property type="protein sequence ID" value="CRL01051.1"/>
    <property type="molecule type" value="Genomic_DNA"/>
</dbReference>
<gene>
    <name evidence="1" type="ORF">CLUMA_CG014773</name>
</gene>
<evidence type="ECO:0000313" key="1">
    <source>
        <dbReference type="EMBL" id="CRL01051.1"/>
    </source>
</evidence>
<proteinExistence type="predicted"/>
<evidence type="ECO:0000313" key="2">
    <source>
        <dbReference type="Proteomes" id="UP000183832"/>
    </source>
</evidence>
<reference evidence="1 2" key="1">
    <citation type="submission" date="2015-04" db="EMBL/GenBank/DDBJ databases">
        <authorList>
            <person name="Syromyatnikov M.Y."/>
            <person name="Popov V.N."/>
        </authorList>
    </citation>
    <scope>NUCLEOTIDE SEQUENCE [LARGE SCALE GENOMIC DNA]</scope>
</reference>
<dbReference type="AlphaFoldDB" id="A0A1J1ILF0"/>
<organism evidence="1 2">
    <name type="scientific">Clunio marinus</name>
    <dbReference type="NCBI Taxonomy" id="568069"/>
    <lineage>
        <taxon>Eukaryota</taxon>
        <taxon>Metazoa</taxon>
        <taxon>Ecdysozoa</taxon>
        <taxon>Arthropoda</taxon>
        <taxon>Hexapoda</taxon>
        <taxon>Insecta</taxon>
        <taxon>Pterygota</taxon>
        <taxon>Neoptera</taxon>
        <taxon>Endopterygota</taxon>
        <taxon>Diptera</taxon>
        <taxon>Nematocera</taxon>
        <taxon>Chironomoidea</taxon>
        <taxon>Chironomidae</taxon>
        <taxon>Clunio</taxon>
    </lineage>
</organism>
<sequence>MKQDWSLVDGLNDWSMMHGMNDLRGSMHNMSSILIGKFSLVKNDEEVFQMILLRFDEWSSVHCLNNRGSMNTVKRQKIFQ</sequence>
<protein>
    <submittedName>
        <fullName evidence="1">CLUMA_CG014773, isoform A</fullName>
    </submittedName>
</protein>
<dbReference type="Proteomes" id="UP000183832">
    <property type="component" value="Unassembled WGS sequence"/>
</dbReference>
<accession>A0A1J1ILF0</accession>
<name>A0A1J1ILF0_9DIPT</name>